<evidence type="ECO:0000313" key="1">
    <source>
        <dbReference type="EMBL" id="AOZ11164.1"/>
    </source>
</evidence>
<dbReference type="EMBL" id="CP017756">
    <property type="protein sequence ID" value="AOZ11164.1"/>
    <property type="molecule type" value="Genomic_DNA"/>
</dbReference>
<dbReference type="InterPro" id="IPR017166">
    <property type="entry name" value="UCP037290"/>
</dbReference>
<dbReference type="InterPro" id="IPR027417">
    <property type="entry name" value="P-loop_NTPase"/>
</dbReference>
<keyword evidence="1" id="KW-0132">Cell division</keyword>
<dbReference type="InterPro" id="IPR047610">
    <property type="entry name" value="ImuA_translesion"/>
</dbReference>
<gene>
    <name evidence="1" type="ORF">BKK80_35000</name>
</gene>
<protein>
    <submittedName>
        <fullName evidence="1">Cell division protein</fullName>
    </submittedName>
</protein>
<geneLocation type="plasmid" evidence="1 2">
    <name>unnamed1</name>
</geneLocation>
<proteinExistence type="predicted"/>
<keyword evidence="1" id="KW-0131">Cell cycle</keyword>
<dbReference type="RefSeq" id="WP_071073776.1">
    <property type="nucleotide sequence ID" value="NZ_CP017756.1"/>
</dbReference>
<sequence length="234" mass="24804">MTAPAPETIHPCLWLASQLARAAGRTVPTGYAALAGELPGGGWPTGTLVELLVRQAGVGELRLLRPALASLAPRPIVLLDPPHAPQGLALANWGLPPAQLLWLRSERTADALWSAEQILRAGTCGALLFWSQHLRNDALRRLNLAAQAGDTLFYLMRPATCARDASPAPLRIGIAPAAGGAELTFFKRRGPQQDKPVLVPLEPSPILLRRHVSPLDLPAPTAPVPGSLPATLVH</sequence>
<dbReference type="Gene3D" id="3.40.50.300">
    <property type="entry name" value="P-loop containing nucleotide triphosphate hydrolases"/>
    <property type="match status" value="1"/>
</dbReference>
<keyword evidence="2" id="KW-1185">Reference proteome</keyword>
<dbReference type="PIRSF" id="PIRSF037290">
    <property type="entry name" value="UCP037290"/>
    <property type="match status" value="1"/>
</dbReference>
<dbReference type="GO" id="GO:0051301">
    <property type="term" value="P:cell division"/>
    <property type="evidence" value="ECO:0007669"/>
    <property type="project" value="UniProtKB-KW"/>
</dbReference>
<keyword evidence="1" id="KW-0614">Plasmid</keyword>
<dbReference type="Proteomes" id="UP000177515">
    <property type="component" value="Plasmid unnamed1"/>
</dbReference>
<dbReference type="SUPFAM" id="SSF52540">
    <property type="entry name" value="P-loop containing nucleoside triphosphate hydrolases"/>
    <property type="match status" value="1"/>
</dbReference>
<dbReference type="NCBIfam" id="NF033429">
    <property type="entry name" value="ImuA_translesion"/>
    <property type="match status" value="1"/>
</dbReference>
<reference evidence="1 2" key="1">
    <citation type="submission" date="2016-10" db="EMBL/GenBank/DDBJ databases">
        <title>Complete genome sequences of three Cupriavidus strains isolated from various Malaysian environments.</title>
        <authorList>
            <person name="Abdullah A.A.-A."/>
            <person name="Shafie N.A.H."/>
            <person name="Lau N.S."/>
        </authorList>
    </citation>
    <scope>NUCLEOTIDE SEQUENCE [LARGE SCALE GENOMIC DNA]</scope>
    <source>
        <strain evidence="1 2">USMAA1020</strain>
        <plasmid evidence="1 2">unnamed1</plasmid>
    </source>
</reference>
<name>A0ABN4U1H6_9BURK</name>
<accession>A0ABN4U1H6</accession>
<evidence type="ECO:0000313" key="2">
    <source>
        <dbReference type="Proteomes" id="UP000177515"/>
    </source>
</evidence>
<organism evidence="1 2">
    <name type="scientific">Cupriavidus malaysiensis</name>
    <dbReference type="NCBI Taxonomy" id="367825"/>
    <lineage>
        <taxon>Bacteria</taxon>
        <taxon>Pseudomonadati</taxon>
        <taxon>Pseudomonadota</taxon>
        <taxon>Betaproteobacteria</taxon>
        <taxon>Burkholderiales</taxon>
        <taxon>Burkholderiaceae</taxon>
        <taxon>Cupriavidus</taxon>
    </lineage>
</organism>